<dbReference type="InterPro" id="IPR003439">
    <property type="entry name" value="ABC_transporter-like_ATP-bd"/>
</dbReference>
<evidence type="ECO:0000259" key="9">
    <source>
        <dbReference type="PROSITE" id="PS50893"/>
    </source>
</evidence>
<dbReference type="AlphaFoldDB" id="A0AAU9J6A7"/>
<dbReference type="CDD" id="cd03263">
    <property type="entry name" value="ABC_subfamily_A"/>
    <property type="match status" value="1"/>
</dbReference>
<evidence type="ECO:0000313" key="10">
    <source>
        <dbReference type="EMBL" id="CAG9316209.1"/>
    </source>
</evidence>
<dbReference type="Pfam" id="PF12698">
    <property type="entry name" value="ABC2_membrane_3"/>
    <property type="match status" value="1"/>
</dbReference>
<evidence type="ECO:0000256" key="7">
    <source>
        <dbReference type="ARBA" id="ARBA00023136"/>
    </source>
</evidence>
<dbReference type="InterPro" id="IPR026082">
    <property type="entry name" value="ABCA"/>
</dbReference>
<keyword evidence="6 8" id="KW-1133">Transmembrane helix</keyword>
<organism evidence="10 11">
    <name type="scientific">Blepharisma stoltei</name>
    <dbReference type="NCBI Taxonomy" id="1481888"/>
    <lineage>
        <taxon>Eukaryota</taxon>
        <taxon>Sar</taxon>
        <taxon>Alveolata</taxon>
        <taxon>Ciliophora</taxon>
        <taxon>Postciliodesmatophora</taxon>
        <taxon>Heterotrichea</taxon>
        <taxon>Heterotrichida</taxon>
        <taxon>Blepharismidae</taxon>
        <taxon>Blepharisma</taxon>
    </lineage>
</organism>
<accession>A0AAU9J6A7</accession>
<comment type="caution">
    <text evidence="10">The sequence shown here is derived from an EMBL/GenBank/DDBJ whole genome shotgun (WGS) entry which is preliminary data.</text>
</comment>
<feature type="transmembrane region" description="Helical" evidence="8">
    <location>
        <begin position="317"/>
        <end position="338"/>
    </location>
</feature>
<dbReference type="GO" id="GO:0140359">
    <property type="term" value="F:ABC-type transporter activity"/>
    <property type="evidence" value="ECO:0007669"/>
    <property type="project" value="InterPro"/>
</dbReference>
<evidence type="ECO:0000256" key="6">
    <source>
        <dbReference type="ARBA" id="ARBA00022989"/>
    </source>
</evidence>
<dbReference type="PANTHER" id="PTHR19229">
    <property type="entry name" value="ATP-BINDING CASSETTE TRANSPORTER SUBFAMILY A ABCA"/>
    <property type="match status" value="1"/>
</dbReference>
<evidence type="ECO:0000256" key="8">
    <source>
        <dbReference type="SAM" id="Phobius"/>
    </source>
</evidence>
<sequence>MSEEKIKDRPNYYNFTEEINPEQDSESSSNKNMPSMYKLQLKLLLWKQYLVFKRNLKSTLFQILTPLAVCLYLLLIQFTANYVFDNMVTKNPDTIDLWKIPKCYGNDCITLGIGLTNGENEFSDYIIKYISEKHHLKIGKDIKILAKNDPMQLFDYIDKHDNQTQTAVILCTGPFVLPPNRFYNGTFDCLGSSENYTVRMYNIVFNSSSLVSMLISEMNSPMPVNYPAIAVKSALDEALISYQSKDQKIDIKVSTQGYPEPKNRHSNHVSIIKNSGPFYFFIPPIVTFVVVLIELVREKEFHLRSGLSMMGMSHSPYWHSWFITAFIFTIFTSNSVIISGKLCNFDIFLNTPYLILLMMFGFFSISMTCLAFLLSTFLRTTKSAYAASYVFILVGLVFQLLLSDINIIYALWSEEAPDWVAIVRAIFTLYPPFNFSKCFGDIARKASVHYSHWEHKHVPGEYYSWNRFASRNRRIIPSALESLLYLLADSLLLCILAWYFDHVLPSNRGNSDPVYFFLTPKYWGFNKKIQKIQSTVEDTNEEVADSVSFEKRKVIDLEDSSSSIRILGIHKIFQKNLYKTSEDIHAVNNIYLHAKRGELLALLGHNGAGKSTLINMLTGLCKPTSGSAKICGFDIRENMSEIRKVLGVCPQHDILWDELTAKEHLILFGRLKGESYDKVYEEVNERLKEVNLSDEADLLAGTFSGGMKRRLSLAISGIGDPKVIILDEPTTGMDPINRRQAWKFIKKLKEKRIMILTTHSMEEADVLSDRVCVVVDGRLKCIGTSLYLKNQFGDGYRVNIISKEVERVVPIVRIVMPNAKIIDSSGGSLVLGISVKDVKEIGEFVRIMEGEEIGELSVLKDLIEDWGLSHTTLEEVFMIVTGKKTNGIK</sequence>
<dbReference type="EMBL" id="CAJZBQ010000015">
    <property type="protein sequence ID" value="CAG9316209.1"/>
    <property type="molecule type" value="Genomic_DNA"/>
</dbReference>
<keyword evidence="11" id="KW-1185">Reference proteome</keyword>
<dbReference type="InterPro" id="IPR013525">
    <property type="entry name" value="ABC2_TM"/>
</dbReference>
<reference evidence="10" key="1">
    <citation type="submission" date="2021-09" db="EMBL/GenBank/DDBJ databases">
        <authorList>
            <consortium name="AG Swart"/>
            <person name="Singh M."/>
            <person name="Singh A."/>
            <person name="Seah K."/>
            <person name="Emmerich C."/>
        </authorList>
    </citation>
    <scope>NUCLEOTIDE SEQUENCE</scope>
    <source>
        <strain evidence="10">ATCC30299</strain>
    </source>
</reference>
<feature type="transmembrane region" description="Helical" evidence="8">
    <location>
        <begin position="483"/>
        <end position="500"/>
    </location>
</feature>
<dbReference type="InterPro" id="IPR003593">
    <property type="entry name" value="AAA+_ATPase"/>
</dbReference>
<dbReference type="PANTHER" id="PTHR19229:SF263">
    <property type="entry name" value="CHROMOSOME UNDETERMINED SCAFFOLD_17, WHOLE GENOME SHOTGUN SEQUENCE"/>
    <property type="match status" value="1"/>
</dbReference>
<evidence type="ECO:0000256" key="4">
    <source>
        <dbReference type="ARBA" id="ARBA00022741"/>
    </source>
</evidence>
<feature type="transmembrane region" description="Helical" evidence="8">
    <location>
        <begin position="386"/>
        <end position="412"/>
    </location>
</feature>
<dbReference type="GO" id="GO:0005524">
    <property type="term" value="F:ATP binding"/>
    <property type="evidence" value="ECO:0007669"/>
    <property type="project" value="UniProtKB-KW"/>
</dbReference>
<dbReference type="Gene3D" id="3.40.50.300">
    <property type="entry name" value="P-loop containing nucleotide triphosphate hydrolases"/>
    <property type="match status" value="1"/>
</dbReference>
<gene>
    <name evidence="10" type="ORF">BSTOLATCC_MIC15646</name>
</gene>
<comment type="subcellular location">
    <subcellularLocation>
        <location evidence="1">Membrane</location>
        <topology evidence="1">Multi-pass membrane protein</topology>
    </subcellularLocation>
</comment>
<evidence type="ECO:0000256" key="3">
    <source>
        <dbReference type="ARBA" id="ARBA00022692"/>
    </source>
</evidence>
<dbReference type="SUPFAM" id="SSF52540">
    <property type="entry name" value="P-loop containing nucleoside triphosphate hydrolases"/>
    <property type="match status" value="1"/>
</dbReference>
<keyword evidence="3 8" id="KW-0812">Transmembrane</keyword>
<dbReference type="GO" id="GO:0016887">
    <property type="term" value="F:ATP hydrolysis activity"/>
    <property type="evidence" value="ECO:0007669"/>
    <property type="project" value="InterPro"/>
</dbReference>
<dbReference type="SMART" id="SM00382">
    <property type="entry name" value="AAA"/>
    <property type="match status" value="1"/>
</dbReference>
<feature type="domain" description="ABC transporter" evidence="9">
    <location>
        <begin position="572"/>
        <end position="801"/>
    </location>
</feature>
<keyword evidence="2" id="KW-0813">Transport</keyword>
<dbReference type="Pfam" id="PF00005">
    <property type="entry name" value="ABC_tran"/>
    <property type="match status" value="1"/>
</dbReference>
<keyword evidence="4" id="KW-0547">Nucleotide-binding</keyword>
<feature type="transmembrane region" description="Helical" evidence="8">
    <location>
        <begin position="353"/>
        <end position="374"/>
    </location>
</feature>
<feature type="transmembrane region" description="Helical" evidence="8">
    <location>
        <begin position="278"/>
        <end position="296"/>
    </location>
</feature>
<evidence type="ECO:0000313" key="11">
    <source>
        <dbReference type="Proteomes" id="UP001162131"/>
    </source>
</evidence>
<keyword evidence="7 8" id="KW-0472">Membrane</keyword>
<dbReference type="GO" id="GO:0016020">
    <property type="term" value="C:membrane"/>
    <property type="evidence" value="ECO:0007669"/>
    <property type="project" value="UniProtKB-SubCell"/>
</dbReference>
<dbReference type="Proteomes" id="UP001162131">
    <property type="component" value="Unassembled WGS sequence"/>
</dbReference>
<protein>
    <recommendedName>
        <fullName evidence="9">ABC transporter domain-containing protein</fullName>
    </recommendedName>
</protein>
<dbReference type="InterPro" id="IPR027417">
    <property type="entry name" value="P-loop_NTPase"/>
</dbReference>
<dbReference type="FunFam" id="3.40.50.300:FF:000665">
    <property type="entry name" value="ABC transporter A family member 2"/>
    <property type="match status" value="1"/>
</dbReference>
<feature type="transmembrane region" description="Helical" evidence="8">
    <location>
        <begin position="63"/>
        <end position="84"/>
    </location>
</feature>
<evidence type="ECO:0000256" key="5">
    <source>
        <dbReference type="ARBA" id="ARBA00022840"/>
    </source>
</evidence>
<dbReference type="PROSITE" id="PS50893">
    <property type="entry name" value="ABC_TRANSPORTER_2"/>
    <property type="match status" value="1"/>
</dbReference>
<proteinExistence type="predicted"/>
<keyword evidence="5" id="KW-0067">ATP-binding</keyword>
<dbReference type="GO" id="GO:0005319">
    <property type="term" value="F:lipid transporter activity"/>
    <property type="evidence" value="ECO:0007669"/>
    <property type="project" value="TreeGrafter"/>
</dbReference>
<evidence type="ECO:0000256" key="2">
    <source>
        <dbReference type="ARBA" id="ARBA00022448"/>
    </source>
</evidence>
<name>A0AAU9J6A7_9CILI</name>
<evidence type="ECO:0000256" key="1">
    <source>
        <dbReference type="ARBA" id="ARBA00004141"/>
    </source>
</evidence>